<protein>
    <submittedName>
        <fullName evidence="1">Uncharacterized protein</fullName>
    </submittedName>
</protein>
<dbReference type="AlphaFoldDB" id="A0A1G7E1A7"/>
<dbReference type="OrthoDB" id="7827015at2"/>
<dbReference type="Proteomes" id="UP000199344">
    <property type="component" value="Unassembled WGS sequence"/>
</dbReference>
<keyword evidence="2" id="KW-1185">Reference proteome</keyword>
<dbReference type="InterPro" id="IPR045514">
    <property type="entry name" value="DUF6478"/>
</dbReference>
<sequence>MAVHPTRWLRRKLRERGQSQWPGLCDAVPGMSPARLSYLRAEAQAMRASLDRFLMVSDNRMEQTRRDKHLVNLPGGSDWCWQPELLTSRLTPSGVAGPAPGTKLNPHATVWHDCGARSLVLRQVNNGDSSVMPRFCIVVEALGFTGSFLSLSIDLPKEALDGLTRDHVIRMESAIETERPVQIYGRLNIGNGPNTEEMLRHLGDMACDETNNGVTEFDLAMTGMNEKRLDKIWLDLIIERPVMNAVVIRDLILSRHPRANL</sequence>
<gene>
    <name evidence="1" type="ORF">SAMN05421538_10845</name>
</gene>
<dbReference type="RefSeq" id="WP_090524303.1">
    <property type="nucleotide sequence ID" value="NZ_FNAH01000008.1"/>
</dbReference>
<accession>A0A1G7E1A7</accession>
<organism evidence="1 2">
    <name type="scientific">Paracoccus isoporae</name>
    <dbReference type="NCBI Taxonomy" id="591205"/>
    <lineage>
        <taxon>Bacteria</taxon>
        <taxon>Pseudomonadati</taxon>
        <taxon>Pseudomonadota</taxon>
        <taxon>Alphaproteobacteria</taxon>
        <taxon>Rhodobacterales</taxon>
        <taxon>Paracoccaceae</taxon>
        <taxon>Paracoccus</taxon>
    </lineage>
</organism>
<dbReference type="STRING" id="591205.SAMN05421538_10845"/>
<name>A0A1G7E1A7_9RHOB</name>
<proteinExistence type="predicted"/>
<evidence type="ECO:0000313" key="2">
    <source>
        <dbReference type="Proteomes" id="UP000199344"/>
    </source>
</evidence>
<dbReference type="Pfam" id="PF20086">
    <property type="entry name" value="DUF6478"/>
    <property type="match status" value="1"/>
</dbReference>
<evidence type="ECO:0000313" key="1">
    <source>
        <dbReference type="EMBL" id="SDE57280.1"/>
    </source>
</evidence>
<dbReference type="EMBL" id="FNAH01000008">
    <property type="protein sequence ID" value="SDE57280.1"/>
    <property type="molecule type" value="Genomic_DNA"/>
</dbReference>
<reference evidence="1 2" key="1">
    <citation type="submission" date="2016-10" db="EMBL/GenBank/DDBJ databases">
        <authorList>
            <person name="de Groot N.N."/>
        </authorList>
    </citation>
    <scope>NUCLEOTIDE SEQUENCE [LARGE SCALE GENOMIC DNA]</scope>
    <source>
        <strain evidence="1 2">DSM 22220</strain>
    </source>
</reference>